<dbReference type="EMBL" id="LAVV01007931">
    <property type="protein sequence ID" value="KNZ54286.1"/>
    <property type="molecule type" value="Genomic_DNA"/>
</dbReference>
<dbReference type="GO" id="GO:0016491">
    <property type="term" value="F:oxidoreductase activity"/>
    <property type="evidence" value="ECO:0007669"/>
    <property type="project" value="InterPro"/>
</dbReference>
<dbReference type="InterPro" id="IPR002937">
    <property type="entry name" value="Amino_oxidase"/>
</dbReference>
<dbReference type="InterPro" id="IPR036188">
    <property type="entry name" value="FAD/NAD-bd_sf"/>
</dbReference>
<feature type="domain" description="Amine oxidase" evidence="1">
    <location>
        <begin position="79"/>
        <end position="328"/>
    </location>
</feature>
<evidence type="ECO:0000313" key="2">
    <source>
        <dbReference type="EMBL" id="KNZ54286.1"/>
    </source>
</evidence>
<dbReference type="SUPFAM" id="SSF51905">
    <property type="entry name" value="FAD/NAD(P)-binding domain"/>
    <property type="match status" value="1"/>
</dbReference>
<evidence type="ECO:0000313" key="3">
    <source>
        <dbReference type="Proteomes" id="UP000037035"/>
    </source>
</evidence>
<accession>A0A0L6V0J9</accession>
<comment type="caution">
    <text evidence="2">The sequence shown here is derived from an EMBL/GenBank/DDBJ whole genome shotgun (WGS) entry which is preliminary data.</text>
</comment>
<gene>
    <name evidence="2" type="ORF">VP01_2987g1</name>
</gene>
<dbReference type="OrthoDB" id="2503603at2759"/>
<name>A0A0L6V0J9_9BASI</name>
<dbReference type="Proteomes" id="UP000037035">
    <property type="component" value="Unassembled WGS sequence"/>
</dbReference>
<dbReference type="Gene3D" id="3.50.50.60">
    <property type="entry name" value="FAD/NAD(P)-binding domain"/>
    <property type="match status" value="1"/>
</dbReference>
<dbReference type="AlphaFoldDB" id="A0A0L6V0J9"/>
<dbReference type="PANTHER" id="PTHR42923">
    <property type="entry name" value="PROTOPORPHYRINOGEN OXIDASE"/>
    <property type="match status" value="1"/>
</dbReference>
<dbReference type="STRING" id="27349.A0A0L6V0J9"/>
<evidence type="ECO:0000259" key="1">
    <source>
        <dbReference type="Pfam" id="PF01593"/>
    </source>
</evidence>
<dbReference type="VEuPathDB" id="FungiDB:VP01_2987g1"/>
<reference evidence="2 3" key="1">
    <citation type="submission" date="2015-08" db="EMBL/GenBank/DDBJ databases">
        <title>Next Generation Sequencing and Analysis of the Genome of Puccinia sorghi L Schw, the Causal Agent of Maize Common Rust.</title>
        <authorList>
            <person name="Rochi L."/>
            <person name="Burguener G."/>
            <person name="Darino M."/>
            <person name="Turjanski A."/>
            <person name="Kreff E."/>
            <person name="Dieguez M.J."/>
            <person name="Sacco F."/>
        </authorList>
    </citation>
    <scope>NUCLEOTIDE SEQUENCE [LARGE SCALE GENOMIC DNA]</scope>
    <source>
        <strain evidence="2 3">RO10H11247</strain>
    </source>
</reference>
<dbReference type="Gene3D" id="3.90.660.20">
    <property type="entry name" value="Protoporphyrinogen oxidase, mitochondrial, domain 2"/>
    <property type="match status" value="1"/>
</dbReference>
<dbReference type="PANTHER" id="PTHR42923:SF17">
    <property type="entry name" value="AMINE OXIDASE DOMAIN-CONTAINING PROTEIN"/>
    <property type="match status" value="1"/>
</dbReference>
<dbReference type="Pfam" id="PF01593">
    <property type="entry name" value="Amino_oxidase"/>
    <property type="match status" value="1"/>
</dbReference>
<organism evidence="2 3">
    <name type="scientific">Puccinia sorghi</name>
    <dbReference type="NCBI Taxonomy" id="27349"/>
    <lineage>
        <taxon>Eukaryota</taxon>
        <taxon>Fungi</taxon>
        <taxon>Dikarya</taxon>
        <taxon>Basidiomycota</taxon>
        <taxon>Pucciniomycotina</taxon>
        <taxon>Pucciniomycetes</taxon>
        <taxon>Pucciniales</taxon>
        <taxon>Pucciniaceae</taxon>
        <taxon>Puccinia</taxon>
    </lineage>
</organism>
<protein>
    <recommendedName>
        <fullName evidence="1">Amine oxidase domain-containing protein</fullName>
    </recommendedName>
</protein>
<sequence length="567" mass="64613">MPGFRGSTSSGQSDGVREMGCDFWGSMIQFNTQFRTRRGQFRKKTESAGKGDEGSCCRRGNQWVDSSLGEFQFRLLNEYSDHEVELFEANHYVGGHTNTVRIKETAVDTGFIVFNKLTYPNFMRFLEILDVDYIPSNMSFSVTRTFGAAYEWSGNGLASLFSGIAAWPDRLSQLRLIWDLLRFNHLALDLLEGPEGHLTIQEYLAKHSYSEAFKRNYLLPIVSSIWSTPANKTALHFPMRTLIRFMHNHHLLQIFDQPQWLTIKNGSRRYVEKIVGKLGEGSCFKSTRIASIRMEASGKKLYLQTAADESPGLQYGPYDHVILASHADQTLSILKNSNCHARLARQIDILSRFQFNQNEAVLHNDLSLMPSRRATWTSWNYLITHDSQTISEEPTDGAPTSGVENTVCLTYWMNLLQSIPEETCGPVLVTLNPPKEMEPSSVFGRWKYEHPLYTSESVKAQEELWEIQTKEGLSYVGAWTKYGFHEDGLTSSLRLMLVEHPTLFRVRSPFKHVANCDQPSPVRPVSRLTRCLLHLGQFCVLLLSLACGSFRTYCKHRHPPPQKSKTS</sequence>
<proteinExistence type="predicted"/>
<dbReference type="Gene3D" id="1.10.3110.10">
    <property type="entry name" value="protoporphyrinogen ix oxidase, domain 3"/>
    <property type="match status" value="1"/>
</dbReference>
<dbReference type="InterPro" id="IPR050464">
    <property type="entry name" value="Zeta_carotene_desat/Oxidored"/>
</dbReference>
<keyword evidence="3" id="KW-1185">Reference proteome</keyword>